<accession>A0AA35VYM6</accession>
<name>A0AA35VYM6_GEOBA</name>
<protein>
    <submittedName>
        <fullName evidence="1">Uncharacterized protein</fullName>
    </submittedName>
</protein>
<organism evidence="1 2">
    <name type="scientific">Geodia barretti</name>
    <name type="common">Barrett's horny sponge</name>
    <dbReference type="NCBI Taxonomy" id="519541"/>
    <lineage>
        <taxon>Eukaryota</taxon>
        <taxon>Metazoa</taxon>
        <taxon>Porifera</taxon>
        <taxon>Demospongiae</taxon>
        <taxon>Heteroscleromorpha</taxon>
        <taxon>Tetractinellida</taxon>
        <taxon>Astrophorina</taxon>
        <taxon>Geodiidae</taxon>
        <taxon>Geodia</taxon>
    </lineage>
</organism>
<comment type="caution">
    <text evidence="1">The sequence shown here is derived from an EMBL/GenBank/DDBJ whole genome shotgun (WGS) entry which is preliminary data.</text>
</comment>
<sequence>MRSSRSLEDSRRSVVMGVRVIQRCRRASARNRVEGRTLVVRLNGDCGRVWPSSVGSGCAASGVAYPQRFWKVRSKRFAGHRFSR</sequence>
<evidence type="ECO:0000313" key="2">
    <source>
        <dbReference type="Proteomes" id="UP001174909"/>
    </source>
</evidence>
<reference evidence="1" key="1">
    <citation type="submission" date="2023-03" db="EMBL/GenBank/DDBJ databases">
        <authorList>
            <person name="Steffen K."/>
            <person name="Cardenas P."/>
        </authorList>
    </citation>
    <scope>NUCLEOTIDE SEQUENCE</scope>
</reference>
<dbReference type="Proteomes" id="UP001174909">
    <property type="component" value="Unassembled WGS sequence"/>
</dbReference>
<gene>
    <name evidence="1" type="ORF">GBAR_LOCUS575</name>
</gene>
<proteinExistence type="predicted"/>
<evidence type="ECO:0000313" key="1">
    <source>
        <dbReference type="EMBL" id="CAI7990891.1"/>
    </source>
</evidence>
<keyword evidence="2" id="KW-1185">Reference proteome</keyword>
<dbReference type="EMBL" id="CASHTH010000085">
    <property type="protein sequence ID" value="CAI7990891.1"/>
    <property type="molecule type" value="Genomic_DNA"/>
</dbReference>
<dbReference type="AlphaFoldDB" id="A0AA35VYM6"/>